<dbReference type="Gene3D" id="3.40.50.300">
    <property type="entry name" value="P-loop containing nucleotide triphosphate hydrolases"/>
    <property type="match status" value="1"/>
</dbReference>
<reference evidence="5 6" key="1">
    <citation type="journal article" date="2012" name="Genome Biol.">
        <title>The genome of the polar eukaryotic microalga coccomyxa subellipsoidea reveals traits of cold adaptation.</title>
        <authorList>
            <person name="Blanc G."/>
            <person name="Agarkova I."/>
            <person name="Grimwood J."/>
            <person name="Kuo A."/>
            <person name="Brueggeman A."/>
            <person name="Dunigan D."/>
            <person name="Gurnon J."/>
            <person name="Ladunga I."/>
            <person name="Lindquist E."/>
            <person name="Lucas S."/>
            <person name="Pangilinan J."/>
            <person name="Proschold T."/>
            <person name="Salamov A."/>
            <person name="Schmutz J."/>
            <person name="Weeks D."/>
            <person name="Yamada T."/>
            <person name="Claverie J.M."/>
            <person name="Grigoriev I."/>
            <person name="Van Etten J."/>
            <person name="Lomsadze A."/>
            <person name="Borodovsky M."/>
        </authorList>
    </citation>
    <scope>NUCLEOTIDE SEQUENCE [LARGE SCALE GENOMIC DNA]</scope>
    <source>
        <strain evidence="5 6">C-169</strain>
    </source>
</reference>
<dbReference type="InterPro" id="IPR003439">
    <property type="entry name" value="ABC_transporter-like_ATP-bd"/>
</dbReference>
<dbReference type="InterPro" id="IPR015856">
    <property type="entry name" value="ABC_transpr_CbiO/EcfA_su"/>
</dbReference>
<dbReference type="InterPro" id="IPR003593">
    <property type="entry name" value="AAA+_ATPase"/>
</dbReference>
<keyword evidence="3" id="KW-0067">ATP-binding</keyword>
<gene>
    <name evidence="5" type="ORF">COCSUDRAFT_11591</name>
</gene>
<evidence type="ECO:0000256" key="2">
    <source>
        <dbReference type="ARBA" id="ARBA00022741"/>
    </source>
</evidence>
<protein>
    <submittedName>
        <fullName evidence="5">P-loop containing nucleoside triphosphate hydrolase protein</fullName>
    </submittedName>
</protein>
<dbReference type="GO" id="GO:0009941">
    <property type="term" value="C:chloroplast envelope"/>
    <property type="evidence" value="ECO:0007669"/>
    <property type="project" value="TreeGrafter"/>
</dbReference>
<dbReference type="CDD" id="cd03225">
    <property type="entry name" value="ABC_cobalt_CbiO_domain1"/>
    <property type="match status" value="1"/>
</dbReference>
<dbReference type="eggNOG" id="KOG0055">
    <property type="taxonomic scope" value="Eukaryota"/>
</dbReference>
<dbReference type="KEGG" id="csl:COCSUDRAFT_11591"/>
<dbReference type="Pfam" id="PF00005">
    <property type="entry name" value="ABC_tran"/>
    <property type="match status" value="1"/>
</dbReference>
<dbReference type="Proteomes" id="UP000007264">
    <property type="component" value="Unassembled WGS sequence"/>
</dbReference>
<dbReference type="InterPro" id="IPR050095">
    <property type="entry name" value="ECF_ABC_transporter_ATP-bd"/>
</dbReference>
<accession>I0ZAK3</accession>
<evidence type="ECO:0000256" key="3">
    <source>
        <dbReference type="ARBA" id="ARBA00022840"/>
    </source>
</evidence>
<dbReference type="GO" id="GO:0005524">
    <property type="term" value="F:ATP binding"/>
    <property type="evidence" value="ECO:0007669"/>
    <property type="project" value="UniProtKB-KW"/>
</dbReference>
<proteinExistence type="predicted"/>
<comment type="caution">
    <text evidence="5">The sequence shown here is derived from an EMBL/GenBank/DDBJ whole genome shotgun (WGS) entry which is preliminary data.</text>
</comment>
<dbReference type="AlphaFoldDB" id="I0ZAK3"/>
<dbReference type="PROSITE" id="PS50893">
    <property type="entry name" value="ABC_TRANSPORTER_2"/>
    <property type="match status" value="1"/>
</dbReference>
<keyword evidence="2" id="KW-0547">Nucleotide-binding</keyword>
<name>I0ZAK3_COCSC</name>
<keyword evidence="5" id="KW-0378">Hydrolase</keyword>
<dbReference type="STRING" id="574566.I0ZAK3"/>
<dbReference type="GO" id="GO:0016020">
    <property type="term" value="C:membrane"/>
    <property type="evidence" value="ECO:0007669"/>
    <property type="project" value="InterPro"/>
</dbReference>
<dbReference type="InterPro" id="IPR027417">
    <property type="entry name" value="P-loop_NTPase"/>
</dbReference>
<feature type="domain" description="ABC transporter" evidence="4">
    <location>
        <begin position="15"/>
        <end position="232"/>
    </location>
</feature>
<evidence type="ECO:0000259" key="4">
    <source>
        <dbReference type="PROSITE" id="PS50893"/>
    </source>
</evidence>
<dbReference type="SUPFAM" id="SSF52540">
    <property type="entry name" value="P-loop containing nucleoside triphosphate hydrolases"/>
    <property type="match status" value="1"/>
</dbReference>
<dbReference type="EMBL" id="AGSI01000001">
    <property type="protein sequence ID" value="EIE27672.1"/>
    <property type="molecule type" value="Genomic_DNA"/>
</dbReference>
<sequence>MQGQAVDRGPPSADIEVQNLSFHPAGTPPEAPLLTDVSLKVPAKQMGLVYGRSGAGKTTLLQLIAGLTQPTTGRIAVIEHAVTSSERLARIGLVFQFPERHFLAATLQQELAFAWPQDMVSLQQLSSRAGVVLDALGLDHIPLDTPLRQLSDGYKRRCALACALWCRPSVLLLDEPLAGLDWQSRADIASVLGKLKQECTVLVVSHDLRELEPLIDVAWEMEAGGKLKSVQWPPAQ</sequence>
<dbReference type="SMART" id="SM00382">
    <property type="entry name" value="AAA"/>
    <property type="match status" value="1"/>
</dbReference>
<dbReference type="RefSeq" id="XP_005652216.1">
    <property type="nucleotide sequence ID" value="XM_005652159.1"/>
</dbReference>
<keyword evidence="1" id="KW-0813">Transport</keyword>
<dbReference type="OrthoDB" id="10255969at2759"/>
<dbReference type="GeneID" id="17045687"/>
<organism evidence="5 6">
    <name type="scientific">Coccomyxa subellipsoidea (strain C-169)</name>
    <name type="common">Green microalga</name>
    <dbReference type="NCBI Taxonomy" id="574566"/>
    <lineage>
        <taxon>Eukaryota</taxon>
        <taxon>Viridiplantae</taxon>
        <taxon>Chlorophyta</taxon>
        <taxon>core chlorophytes</taxon>
        <taxon>Trebouxiophyceae</taxon>
        <taxon>Trebouxiophyceae incertae sedis</taxon>
        <taxon>Coccomyxaceae</taxon>
        <taxon>Coccomyxa</taxon>
        <taxon>Coccomyxa subellipsoidea</taxon>
    </lineage>
</organism>
<keyword evidence="6" id="KW-1185">Reference proteome</keyword>
<dbReference type="GO" id="GO:0042626">
    <property type="term" value="F:ATPase-coupled transmembrane transporter activity"/>
    <property type="evidence" value="ECO:0007669"/>
    <property type="project" value="TreeGrafter"/>
</dbReference>
<dbReference type="GO" id="GO:0016887">
    <property type="term" value="F:ATP hydrolysis activity"/>
    <property type="evidence" value="ECO:0007669"/>
    <property type="project" value="InterPro"/>
</dbReference>
<dbReference type="PANTHER" id="PTHR43553">
    <property type="entry name" value="HEAVY METAL TRANSPORTER"/>
    <property type="match status" value="1"/>
</dbReference>
<evidence type="ECO:0000313" key="5">
    <source>
        <dbReference type="EMBL" id="EIE27672.1"/>
    </source>
</evidence>
<evidence type="ECO:0000313" key="6">
    <source>
        <dbReference type="Proteomes" id="UP000007264"/>
    </source>
</evidence>
<evidence type="ECO:0000256" key="1">
    <source>
        <dbReference type="ARBA" id="ARBA00022448"/>
    </source>
</evidence>
<dbReference type="PANTHER" id="PTHR43553:SF1">
    <property type="entry name" value="ABC TRANSPORTER I FAMILY MEMBER 11, CHLOROPLASTIC"/>
    <property type="match status" value="1"/>
</dbReference>